<dbReference type="EMBL" id="JAAWWL010000001">
    <property type="protein sequence ID" value="NKI31716.1"/>
    <property type="molecule type" value="Genomic_DNA"/>
</dbReference>
<dbReference type="InterPro" id="IPR020612">
    <property type="entry name" value="Methylthiotransferase_CS"/>
</dbReference>
<dbReference type="InterPro" id="IPR013848">
    <property type="entry name" value="Methylthiotransferase_N"/>
</dbReference>
<dbReference type="PROSITE" id="PS50926">
    <property type="entry name" value="TRAM"/>
    <property type="match status" value="1"/>
</dbReference>
<keyword evidence="7 9" id="KW-0411">Iron-sulfur</keyword>
<dbReference type="HAMAP" id="MF_01864">
    <property type="entry name" value="tRNA_metthiotr_MiaB"/>
    <property type="match status" value="1"/>
</dbReference>
<evidence type="ECO:0000256" key="8">
    <source>
        <dbReference type="ARBA" id="ARBA00033765"/>
    </source>
</evidence>
<keyword evidence="4 9" id="KW-0949">S-adenosyl-L-methionine</keyword>
<keyword evidence="9" id="KW-0819">tRNA processing</keyword>
<dbReference type="SFLD" id="SFLDF00273">
    <property type="entry name" value="(dimethylallyl)adenosine_tRNA"/>
    <property type="match status" value="1"/>
</dbReference>
<dbReference type="Gene3D" id="3.40.50.12160">
    <property type="entry name" value="Methylthiotransferase, N-terminal domain"/>
    <property type="match status" value="1"/>
</dbReference>
<feature type="binding site" evidence="9">
    <location>
        <position position="191"/>
    </location>
    <ligand>
        <name>[4Fe-4S] cluster</name>
        <dbReference type="ChEBI" id="CHEBI:49883"/>
        <label>2</label>
        <note>4Fe-4S-S-AdoMet</note>
    </ligand>
</feature>
<keyword evidence="14" id="KW-1185">Reference proteome</keyword>
<evidence type="ECO:0000313" key="14">
    <source>
        <dbReference type="Proteomes" id="UP000718451"/>
    </source>
</evidence>
<dbReference type="PROSITE" id="PS51449">
    <property type="entry name" value="MTTASE_N"/>
    <property type="match status" value="1"/>
</dbReference>
<feature type="binding site" evidence="9">
    <location>
        <position position="109"/>
    </location>
    <ligand>
        <name>[4Fe-4S] cluster</name>
        <dbReference type="ChEBI" id="CHEBI:49883"/>
        <label>1</label>
    </ligand>
</feature>
<dbReference type="Pfam" id="PF01938">
    <property type="entry name" value="TRAM"/>
    <property type="match status" value="1"/>
</dbReference>
<accession>A0ABX1GRQ4</accession>
<feature type="binding site" evidence="9">
    <location>
        <position position="75"/>
    </location>
    <ligand>
        <name>[4Fe-4S] cluster</name>
        <dbReference type="ChEBI" id="CHEBI:49883"/>
        <label>1</label>
    </ligand>
</feature>
<comment type="subunit">
    <text evidence="9">Monomer.</text>
</comment>
<feature type="domain" description="Radical SAM core" evidence="12">
    <location>
        <begin position="170"/>
        <end position="417"/>
    </location>
</feature>
<evidence type="ECO:0000256" key="4">
    <source>
        <dbReference type="ARBA" id="ARBA00022691"/>
    </source>
</evidence>
<evidence type="ECO:0000259" key="11">
    <source>
        <dbReference type="PROSITE" id="PS51449"/>
    </source>
</evidence>
<keyword evidence="3 9" id="KW-0808">Transferase</keyword>
<keyword evidence="2 9" id="KW-0004">4Fe-4S</keyword>
<dbReference type="InterPro" id="IPR038135">
    <property type="entry name" value="Methylthiotransferase_N_sf"/>
</dbReference>
<feature type="binding site" evidence="9">
    <location>
        <position position="39"/>
    </location>
    <ligand>
        <name>[4Fe-4S] cluster</name>
        <dbReference type="ChEBI" id="CHEBI:49883"/>
        <label>1</label>
    </ligand>
</feature>
<sequence length="487" mass="55307">MSQSTTTEKMMDESMQGSSLELHAKAGNTRKLFIESYGCQMNFSDSEIVASILAKEGFDTTQKLEEADLVLVNTCSIREKAEQTVRNRLVHFNRLKKENPNVKVGVLGCMAERLKSKFLEEEQIVDMVVGPDAYKDLPNLIQEIDEGRNAVNVILSKDETYGDVAPVRLNSNGVTAFVSITRGCDNMCTFCVVPFTRGRERSRDPKSILEEVNDLWERGFKEITLLGQNVDSYLWYGGGLKKDFEKASDMQKATAVNFARLLQLVAKAQPKMRIRFSTSNPQDMTLDVIETMAKYNNICNYIHLPVQSGSNRILKAMNRLHTREEYFELIDNIKRIIPDCAISQDMIAGFPTETEEDHQDTLSLMEYVKYDFGFMFAYSERPGTLAARKLEDDIPEETKKRRLREIIALQQEHGLYRTKQHVGKTEEVLIEGTSKKSDAHWMGRNSQNTVVVFPKENYKVGEFVNVKINDCTSATLLGEAVGYSENN</sequence>
<evidence type="ECO:0000256" key="7">
    <source>
        <dbReference type="ARBA" id="ARBA00023014"/>
    </source>
</evidence>
<dbReference type="SFLD" id="SFLDG01082">
    <property type="entry name" value="B12-binding_domain_containing"/>
    <property type="match status" value="1"/>
</dbReference>
<dbReference type="SMART" id="SM00729">
    <property type="entry name" value="Elp3"/>
    <property type="match status" value="1"/>
</dbReference>
<dbReference type="InterPro" id="IPR002792">
    <property type="entry name" value="TRAM_dom"/>
</dbReference>
<comment type="caution">
    <text evidence="13">The sequence shown here is derived from an EMBL/GenBank/DDBJ whole genome shotgun (WGS) entry which is preliminary data.</text>
</comment>
<dbReference type="InterPro" id="IPR007197">
    <property type="entry name" value="rSAM"/>
</dbReference>
<feature type="domain" description="MTTase N-terminal" evidence="11">
    <location>
        <begin position="30"/>
        <end position="146"/>
    </location>
</feature>
<dbReference type="Gene3D" id="3.80.30.20">
    <property type="entry name" value="tm_1862 like domain"/>
    <property type="match status" value="1"/>
</dbReference>
<dbReference type="Pfam" id="PF04055">
    <property type="entry name" value="Radical_SAM"/>
    <property type="match status" value="1"/>
</dbReference>
<dbReference type="InterPro" id="IPR023404">
    <property type="entry name" value="rSAM_horseshoe"/>
</dbReference>
<dbReference type="InterPro" id="IPR006463">
    <property type="entry name" value="MiaB_methiolase"/>
</dbReference>
<feature type="binding site" evidence="9">
    <location>
        <position position="184"/>
    </location>
    <ligand>
        <name>[4Fe-4S] cluster</name>
        <dbReference type="ChEBI" id="CHEBI:49883"/>
        <label>2</label>
        <note>4Fe-4S-S-AdoMet</note>
    </ligand>
</feature>
<dbReference type="PROSITE" id="PS51918">
    <property type="entry name" value="RADICAL_SAM"/>
    <property type="match status" value="1"/>
</dbReference>
<dbReference type="SFLD" id="SFLDS00029">
    <property type="entry name" value="Radical_SAM"/>
    <property type="match status" value="1"/>
</dbReference>
<evidence type="ECO:0000256" key="6">
    <source>
        <dbReference type="ARBA" id="ARBA00023004"/>
    </source>
</evidence>
<evidence type="ECO:0000313" key="13">
    <source>
        <dbReference type="EMBL" id="NKI31716.1"/>
    </source>
</evidence>
<evidence type="ECO:0000256" key="3">
    <source>
        <dbReference type="ARBA" id="ARBA00022679"/>
    </source>
</evidence>
<keyword evidence="5 9" id="KW-0479">Metal-binding</keyword>
<evidence type="ECO:0000259" key="10">
    <source>
        <dbReference type="PROSITE" id="PS50926"/>
    </source>
</evidence>
<evidence type="ECO:0000256" key="2">
    <source>
        <dbReference type="ARBA" id="ARBA00022485"/>
    </source>
</evidence>
<keyword evidence="6 9" id="KW-0408">Iron</keyword>
<keyword evidence="9" id="KW-0963">Cytoplasm</keyword>
<dbReference type="Pfam" id="PF00919">
    <property type="entry name" value="UPF0004"/>
    <property type="match status" value="1"/>
</dbReference>
<dbReference type="NCBIfam" id="TIGR00089">
    <property type="entry name" value="MiaB/RimO family radical SAM methylthiotransferase"/>
    <property type="match status" value="1"/>
</dbReference>
<feature type="domain" description="TRAM" evidence="10">
    <location>
        <begin position="419"/>
        <end position="482"/>
    </location>
</feature>
<comment type="catalytic activity">
    <reaction evidence="9">
        <text>N(6)-dimethylallyladenosine(37) in tRNA + (sulfur carrier)-SH + AH2 + 2 S-adenosyl-L-methionine = 2-methylsulfanyl-N(6)-dimethylallyladenosine(37) in tRNA + (sulfur carrier)-H + 5'-deoxyadenosine + L-methionine + A + S-adenosyl-L-homocysteine + 2 H(+)</text>
        <dbReference type="Rhea" id="RHEA:37067"/>
        <dbReference type="Rhea" id="RHEA-COMP:10375"/>
        <dbReference type="Rhea" id="RHEA-COMP:10376"/>
        <dbReference type="Rhea" id="RHEA-COMP:14737"/>
        <dbReference type="Rhea" id="RHEA-COMP:14739"/>
        <dbReference type="ChEBI" id="CHEBI:13193"/>
        <dbReference type="ChEBI" id="CHEBI:15378"/>
        <dbReference type="ChEBI" id="CHEBI:17319"/>
        <dbReference type="ChEBI" id="CHEBI:17499"/>
        <dbReference type="ChEBI" id="CHEBI:29917"/>
        <dbReference type="ChEBI" id="CHEBI:57844"/>
        <dbReference type="ChEBI" id="CHEBI:57856"/>
        <dbReference type="ChEBI" id="CHEBI:59789"/>
        <dbReference type="ChEBI" id="CHEBI:64428"/>
        <dbReference type="ChEBI" id="CHEBI:74415"/>
        <dbReference type="ChEBI" id="CHEBI:74417"/>
        <dbReference type="EC" id="2.8.4.3"/>
    </reaction>
</comment>
<dbReference type="SUPFAM" id="SSF102114">
    <property type="entry name" value="Radical SAM enzymes"/>
    <property type="match status" value="1"/>
</dbReference>
<evidence type="ECO:0000259" key="12">
    <source>
        <dbReference type="PROSITE" id="PS51918"/>
    </source>
</evidence>
<dbReference type="NCBIfam" id="TIGR01574">
    <property type="entry name" value="miaB-methiolase"/>
    <property type="match status" value="1"/>
</dbReference>
<evidence type="ECO:0000256" key="1">
    <source>
        <dbReference type="ARBA" id="ARBA00003234"/>
    </source>
</evidence>
<evidence type="ECO:0000256" key="5">
    <source>
        <dbReference type="ARBA" id="ARBA00022723"/>
    </source>
</evidence>
<gene>
    <name evidence="9 13" type="primary">miaB</name>
    <name evidence="13" type="ORF">HCU67_07135</name>
</gene>
<evidence type="ECO:0000256" key="9">
    <source>
        <dbReference type="HAMAP-Rule" id="MF_01864"/>
    </source>
</evidence>
<dbReference type="InterPro" id="IPR058240">
    <property type="entry name" value="rSAM_sf"/>
</dbReference>
<dbReference type="PANTHER" id="PTHR43020:SF2">
    <property type="entry name" value="MITOCHONDRIAL TRNA METHYLTHIOTRANSFERASE CDK5RAP1"/>
    <property type="match status" value="1"/>
</dbReference>
<dbReference type="EC" id="2.8.4.3" evidence="8 9"/>
<dbReference type="InterPro" id="IPR006638">
    <property type="entry name" value="Elp3/MiaA/NifB-like_rSAM"/>
</dbReference>
<dbReference type="CDD" id="cd01335">
    <property type="entry name" value="Radical_SAM"/>
    <property type="match status" value="1"/>
</dbReference>
<protein>
    <recommendedName>
        <fullName evidence="8 9">tRNA-2-methylthio-N(6)-dimethylallyladenosine synthase</fullName>
        <ecNumber evidence="8 9">2.8.4.3</ecNumber>
    </recommendedName>
    <alternativeName>
        <fullName evidence="9">(Dimethylallyl)adenosine tRNA methylthiotransferase MiaB</fullName>
    </alternativeName>
    <alternativeName>
        <fullName evidence="9">tRNA-i(6)A37 methylthiotransferase</fullName>
    </alternativeName>
</protein>
<comment type="cofactor">
    <cofactor evidence="9">
        <name>[4Fe-4S] cluster</name>
        <dbReference type="ChEBI" id="CHEBI:49883"/>
    </cofactor>
    <text evidence="9">Binds 2 [4Fe-4S] clusters. One cluster is coordinated with 3 cysteines and an exchangeable S-adenosyl-L-methionine.</text>
</comment>
<comment type="subcellular location">
    <subcellularLocation>
        <location evidence="9">Cytoplasm</location>
    </subcellularLocation>
</comment>
<dbReference type="PANTHER" id="PTHR43020">
    <property type="entry name" value="CDK5 REGULATORY SUBUNIT-ASSOCIATED PROTEIN 1"/>
    <property type="match status" value="1"/>
</dbReference>
<dbReference type="PROSITE" id="PS01278">
    <property type="entry name" value="MTTASE_RADICAL"/>
    <property type="match status" value="1"/>
</dbReference>
<feature type="binding site" evidence="9">
    <location>
        <position position="188"/>
    </location>
    <ligand>
        <name>[4Fe-4S] cluster</name>
        <dbReference type="ChEBI" id="CHEBI:49883"/>
        <label>2</label>
        <note>4Fe-4S-S-AdoMet</note>
    </ligand>
</feature>
<dbReference type="Proteomes" id="UP000718451">
    <property type="component" value="Unassembled WGS sequence"/>
</dbReference>
<proteinExistence type="inferred from homology"/>
<dbReference type="SFLD" id="SFLDG01061">
    <property type="entry name" value="methylthiotransferase"/>
    <property type="match status" value="1"/>
</dbReference>
<dbReference type="SFLD" id="SFLDF00413">
    <property type="entry name" value="CDK5RAP1"/>
    <property type="match status" value="1"/>
</dbReference>
<name>A0ABX1GRQ4_9FLAO</name>
<organism evidence="13 14">
    <name type="scientific">Croceivirga thetidis</name>
    <dbReference type="NCBI Taxonomy" id="2721623"/>
    <lineage>
        <taxon>Bacteria</taxon>
        <taxon>Pseudomonadati</taxon>
        <taxon>Bacteroidota</taxon>
        <taxon>Flavobacteriia</taxon>
        <taxon>Flavobacteriales</taxon>
        <taxon>Flavobacteriaceae</taxon>
        <taxon>Croceivirga</taxon>
    </lineage>
</organism>
<comment type="similarity">
    <text evidence="9">Belongs to the methylthiotransferase family. MiaB subfamily.</text>
</comment>
<dbReference type="InterPro" id="IPR005839">
    <property type="entry name" value="Methylthiotransferase"/>
</dbReference>
<reference evidence="13 14" key="1">
    <citation type="submission" date="2020-04" db="EMBL/GenBank/DDBJ databases">
        <authorList>
            <person name="Yoon J."/>
        </authorList>
    </citation>
    <scope>NUCLEOTIDE SEQUENCE [LARGE SCALE GENOMIC DNA]</scope>
    <source>
        <strain evidence="13 14">DJ-13</strain>
    </source>
</reference>
<comment type="function">
    <text evidence="1 9">Catalyzes the methylthiolation of N6-(dimethylallyl)adenosine (i(6)A), leading to the formation of 2-methylthio-N6-(dimethylallyl)adenosine (ms(2)i(6)A) at position 37 in tRNAs that read codons beginning with uridine.</text>
</comment>